<keyword evidence="1" id="KW-0812">Transmembrane</keyword>
<proteinExistence type="predicted"/>
<evidence type="ECO:0000313" key="3">
    <source>
        <dbReference type="Proteomes" id="UP000732193"/>
    </source>
</evidence>
<keyword evidence="3" id="KW-1185">Reference proteome</keyword>
<dbReference type="GeneID" id="93912505"/>
<name>A0AAE3B5B2_9RHOB</name>
<dbReference type="Proteomes" id="UP000732193">
    <property type="component" value="Unassembled WGS sequence"/>
</dbReference>
<feature type="transmembrane region" description="Helical" evidence="1">
    <location>
        <begin position="12"/>
        <end position="32"/>
    </location>
</feature>
<dbReference type="EMBL" id="JAFBRM010000001">
    <property type="protein sequence ID" value="MBM1712933.1"/>
    <property type="molecule type" value="Genomic_DNA"/>
</dbReference>
<evidence type="ECO:0000313" key="2">
    <source>
        <dbReference type="EMBL" id="MBM1712933.1"/>
    </source>
</evidence>
<accession>A0AAE3B5B2</accession>
<feature type="transmembrane region" description="Helical" evidence="1">
    <location>
        <begin position="57"/>
        <end position="78"/>
    </location>
</feature>
<protein>
    <submittedName>
        <fullName evidence="2">Uncharacterized protein</fullName>
    </submittedName>
</protein>
<gene>
    <name evidence="2" type="ORF">JQV55_05105</name>
</gene>
<comment type="caution">
    <text evidence="2">The sequence shown here is derived from an EMBL/GenBank/DDBJ whole genome shotgun (WGS) entry which is preliminary data.</text>
</comment>
<evidence type="ECO:0000256" key="1">
    <source>
        <dbReference type="SAM" id="Phobius"/>
    </source>
</evidence>
<reference evidence="2 3" key="1">
    <citation type="submission" date="2021-01" db="EMBL/GenBank/DDBJ databases">
        <title>Diatom-associated Roseobacters Show Island Model of Population Structure.</title>
        <authorList>
            <person name="Qu L."/>
            <person name="Feng X."/>
            <person name="Chen Y."/>
            <person name="Li L."/>
            <person name="Wang X."/>
            <person name="Hu Z."/>
            <person name="Wang H."/>
            <person name="Luo H."/>
        </authorList>
    </citation>
    <scope>NUCLEOTIDE SEQUENCE [LARGE SCALE GENOMIC DNA]</scope>
    <source>
        <strain evidence="2 3">TR60-84</strain>
    </source>
</reference>
<sequence>METKATSVFDIIIWSGAGLSLLGLLGLVWCIIRVSRAKRAKLDDDAMRAVIQSAMPLNLGALCLSVIGLMMVIIGIFLA</sequence>
<keyword evidence="1" id="KW-1133">Transmembrane helix</keyword>
<keyword evidence="1" id="KW-0472">Membrane</keyword>
<dbReference type="AlphaFoldDB" id="A0AAE3B5B2"/>
<organism evidence="2 3">
    <name type="scientific">Sulfitobacter geojensis</name>
    <dbReference type="NCBI Taxonomy" id="1342299"/>
    <lineage>
        <taxon>Bacteria</taxon>
        <taxon>Pseudomonadati</taxon>
        <taxon>Pseudomonadota</taxon>
        <taxon>Alphaproteobacteria</taxon>
        <taxon>Rhodobacterales</taxon>
        <taxon>Roseobacteraceae</taxon>
        <taxon>Sulfitobacter</taxon>
    </lineage>
</organism>
<dbReference type="RefSeq" id="WP_025044444.1">
    <property type="nucleotide sequence ID" value="NZ_CANKZB010000001.1"/>
</dbReference>